<accession>A0A7H9AKX4</accession>
<evidence type="ECO:0000313" key="5">
    <source>
        <dbReference type="Proteomes" id="UP000509302"/>
    </source>
</evidence>
<reference evidence="4 5" key="1">
    <citation type="journal article" date="2006" name="Int. J. Syst. Evol. Microbiol.">
        <title>Costertonia aggregata gen. nov., sp. nov., a mesophilic marine bacterium of the family Flavobacteriaceae, isolated from a mature biofilm.</title>
        <authorList>
            <person name="Kwon K.K."/>
            <person name="Lee Y.K."/>
            <person name="Lee H.K."/>
        </authorList>
    </citation>
    <scope>NUCLEOTIDE SEQUENCE [LARGE SCALE GENOMIC DNA]</scope>
    <source>
        <strain evidence="4 5">KCCM 42265</strain>
    </source>
</reference>
<keyword evidence="5" id="KW-1185">Reference proteome</keyword>
<dbReference type="GO" id="GO:0019867">
    <property type="term" value="C:outer membrane"/>
    <property type="evidence" value="ECO:0007669"/>
    <property type="project" value="InterPro"/>
</dbReference>
<dbReference type="RefSeq" id="WP_179240339.1">
    <property type="nucleotide sequence ID" value="NZ_CP058595.1"/>
</dbReference>
<proteinExistence type="predicted"/>
<evidence type="ECO:0000259" key="3">
    <source>
        <dbReference type="Pfam" id="PF01103"/>
    </source>
</evidence>
<protein>
    <submittedName>
        <fullName evidence="4">BamA/TamA family outer membrane protein</fullName>
    </submittedName>
</protein>
<organism evidence="4 5">
    <name type="scientific">Costertonia aggregata</name>
    <dbReference type="NCBI Taxonomy" id="343403"/>
    <lineage>
        <taxon>Bacteria</taxon>
        <taxon>Pseudomonadati</taxon>
        <taxon>Bacteroidota</taxon>
        <taxon>Flavobacteriia</taxon>
        <taxon>Flavobacteriales</taxon>
        <taxon>Flavobacteriaceae</taxon>
        <taxon>Costertonia</taxon>
    </lineage>
</organism>
<evidence type="ECO:0000256" key="2">
    <source>
        <dbReference type="ARBA" id="ARBA00023136"/>
    </source>
</evidence>
<gene>
    <name evidence="4" type="ORF">HYG79_01095</name>
</gene>
<evidence type="ECO:0000313" key="4">
    <source>
        <dbReference type="EMBL" id="QLG44003.1"/>
    </source>
</evidence>
<comment type="subcellular location">
    <subcellularLocation>
        <location evidence="1">Membrane</location>
    </subcellularLocation>
</comment>
<feature type="domain" description="Bacterial surface antigen (D15)" evidence="3">
    <location>
        <begin position="71"/>
        <end position="360"/>
    </location>
</feature>
<dbReference type="InterPro" id="IPR000184">
    <property type="entry name" value="Bac_surfAg_D15"/>
</dbReference>
<keyword evidence="2" id="KW-0472">Membrane</keyword>
<dbReference type="Proteomes" id="UP000509302">
    <property type="component" value="Chromosome"/>
</dbReference>
<name>A0A7H9AKX4_9FLAO</name>
<dbReference type="EMBL" id="CP058595">
    <property type="protein sequence ID" value="QLG44003.1"/>
    <property type="molecule type" value="Genomic_DNA"/>
</dbReference>
<dbReference type="AlphaFoldDB" id="A0A7H9AKX4"/>
<sequence>MAYKIPKLLYAIIYFISLSAISQKQPQDSTKNLKLSAFPVAFYTPETQFGFGGVGIATFRLKNETLQTRPSSFQLAFSYTTRNQILVFAPFEVYKDDERWRFLGELGFYKFIYNFYGLGTDSKLEDEEFYEVTFPRVRLSALREIYPNISVGATYSLDSYSDLSIEEGGILEATDVPGKRDGTISNIGFTALYDSRDDIFFPTKGFFIQTNYAVSSKLLGATFAYSKFELDNRFYQKVGKNQVVAANLFLANSSENTPFYDLYYLGTNRTRGFNNRRFQDNAELSFALEYRFPIAGRFGAAAFGSTGTVAPNLGQTFSSAYKNSGGIGLRYIINKRDGVRLRVDYGVSGEGSNFYFTIKEAF</sequence>
<dbReference type="Gene3D" id="2.40.160.50">
    <property type="entry name" value="membrane protein fhac: a member of the omp85/tpsb transporter family"/>
    <property type="match status" value="1"/>
</dbReference>
<dbReference type="KEGG" id="cagg:HYG79_01095"/>
<evidence type="ECO:0000256" key="1">
    <source>
        <dbReference type="ARBA" id="ARBA00004370"/>
    </source>
</evidence>
<dbReference type="Pfam" id="PF01103">
    <property type="entry name" value="Omp85"/>
    <property type="match status" value="1"/>
</dbReference>